<dbReference type="Proteomes" id="UP000886520">
    <property type="component" value="Chromosome 20"/>
</dbReference>
<dbReference type="OrthoDB" id="441329at2759"/>
<dbReference type="PANTHER" id="PTHR10288">
    <property type="entry name" value="KH DOMAIN CONTAINING RNA BINDING PROTEIN"/>
    <property type="match status" value="1"/>
</dbReference>
<dbReference type="Pfam" id="PF00013">
    <property type="entry name" value="KH_1"/>
    <property type="match status" value="3"/>
</dbReference>
<dbReference type="InterPro" id="IPR004087">
    <property type="entry name" value="KH_dom"/>
</dbReference>
<dbReference type="GO" id="GO:0003723">
    <property type="term" value="F:RNA binding"/>
    <property type="evidence" value="ECO:0007669"/>
    <property type="project" value="UniProtKB-UniRule"/>
</dbReference>
<comment type="caution">
    <text evidence="5">The sequence shown here is derived from an EMBL/GenBank/DDBJ whole genome shotgun (WGS) entry which is preliminary data.</text>
</comment>
<evidence type="ECO:0000313" key="6">
    <source>
        <dbReference type="Proteomes" id="UP000886520"/>
    </source>
</evidence>
<dbReference type="Gene3D" id="3.30.1370.10">
    <property type="entry name" value="K Homology domain, type 1"/>
    <property type="match status" value="3"/>
</dbReference>
<organism evidence="5 6">
    <name type="scientific">Adiantum capillus-veneris</name>
    <name type="common">Maidenhair fern</name>
    <dbReference type="NCBI Taxonomy" id="13818"/>
    <lineage>
        <taxon>Eukaryota</taxon>
        <taxon>Viridiplantae</taxon>
        <taxon>Streptophyta</taxon>
        <taxon>Embryophyta</taxon>
        <taxon>Tracheophyta</taxon>
        <taxon>Polypodiopsida</taxon>
        <taxon>Polypodiidae</taxon>
        <taxon>Polypodiales</taxon>
        <taxon>Pteridineae</taxon>
        <taxon>Pteridaceae</taxon>
        <taxon>Vittarioideae</taxon>
        <taxon>Adiantum</taxon>
    </lineage>
</organism>
<gene>
    <name evidence="5" type="ORF">GOP47_0020647</name>
</gene>
<dbReference type="CDD" id="cd09031">
    <property type="entry name" value="KH-I_NOVA_rpt3"/>
    <property type="match status" value="1"/>
</dbReference>
<dbReference type="EMBL" id="JABFUD020000020">
    <property type="protein sequence ID" value="KAI5063977.1"/>
    <property type="molecule type" value="Genomic_DNA"/>
</dbReference>
<evidence type="ECO:0000259" key="4">
    <source>
        <dbReference type="SMART" id="SM00322"/>
    </source>
</evidence>
<feature type="domain" description="K Homology" evidence="4">
    <location>
        <begin position="31"/>
        <end position="104"/>
    </location>
</feature>
<protein>
    <recommendedName>
        <fullName evidence="4">K Homology domain-containing protein</fullName>
    </recommendedName>
</protein>
<dbReference type="InterPro" id="IPR004088">
    <property type="entry name" value="KH_dom_type_1"/>
</dbReference>
<evidence type="ECO:0000313" key="5">
    <source>
        <dbReference type="EMBL" id="KAI5063977.1"/>
    </source>
</evidence>
<feature type="domain" description="K Homology" evidence="4">
    <location>
        <begin position="113"/>
        <end position="186"/>
    </location>
</feature>
<sequence>MDSSPSTSDALKPSPMGQMPSDRIVENGNSSISVLRFLISNATAGSVIGKGGATICELQAQSGAKIQLSRNHEYFPGTTDRVVLLSGTMDQIMAAFKLILSKIHGEAEDLESKANQIKLVFPHVFCGAIIGKGGATIRTFMENSGAAIKLSSPEQAGPGFQDRIVSVAGGFDEQLHAVSLITNKISEDATYLQYASGSLHTGMAQQGMQQGMLQGPFTSAPALAPYSYGPIPYNDYHTKGVMGPYMVMHNAPFHMPLPLYPTNTPNTFIVIAVPDECIGAILGRGGKTILDIQQSSGVHIRISERGDFVPGTTHRKVTISGSPECIYAAQQIIMQKISQSPSLFA</sequence>
<accession>A0A9D4U9X4</accession>
<evidence type="ECO:0000256" key="3">
    <source>
        <dbReference type="SAM" id="MobiDB-lite"/>
    </source>
</evidence>
<dbReference type="SUPFAM" id="SSF54791">
    <property type="entry name" value="Eukaryotic type KH-domain (KH-domain type I)"/>
    <property type="match status" value="3"/>
</dbReference>
<dbReference type="SMART" id="SM00322">
    <property type="entry name" value="KH"/>
    <property type="match status" value="3"/>
</dbReference>
<keyword evidence="6" id="KW-1185">Reference proteome</keyword>
<evidence type="ECO:0000256" key="1">
    <source>
        <dbReference type="ARBA" id="ARBA00022737"/>
    </source>
</evidence>
<evidence type="ECO:0000256" key="2">
    <source>
        <dbReference type="PROSITE-ProRule" id="PRU00117"/>
    </source>
</evidence>
<feature type="region of interest" description="Disordered" evidence="3">
    <location>
        <begin position="1"/>
        <end position="25"/>
    </location>
</feature>
<reference evidence="5" key="1">
    <citation type="submission" date="2021-01" db="EMBL/GenBank/DDBJ databases">
        <title>Adiantum capillus-veneris genome.</title>
        <authorList>
            <person name="Fang Y."/>
            <person name="Liao Q."/>
        </authorList>
    </citation>
    <scope>NUCLEOTIDE SEQUENCE</scope>
    <source>
        <strain evidence="5">H3</strain>
        <tissue evidence="5">Leaf</tissue>
    </source>
</reference>
<dbReference type="CDD" id="cd22437">
    <property type="entry name" value="KH-I_BTR1_rpt2"/>
    <property type="match status" value="1"/>
</dbReference>
<dbReference type="AlphaFoldDB" id="A0A9D4U9X4"/>
<proteinExistence type="predicted"/>
<dbReference type="PROSITE" id="PS50084">
    <property type="entry name" value="KH_TYPE_1"/>
    <property type="match status" value="3"/>
</dbReference>
<dbReference type="InterPro" id="IPR036612">
    <property type="entry name" value="KH_dom_type_1_sf"/>
</dbReference>
<keyword evidence="2" id="KW-0694">RNA-binding</keyword>
<name>A0A9D4U9X4_ADICA</name>
<feature type="domain" description="K Homology" evidence="4">
    <location>
        <begin position="265"/>
        <end position="338"/>
    </location>
</feature>
<keyword evidence="1" id="KW-0677">Repeat</keyword>
<dbReference type="InterPro" id="IPR047274">
    <property type="entry name" value="KH-I_NOVA_rpt3"/>
</dbReference>